<dbReference type="EMBL" id="CACVBS010000094">
    <property type="protein sequence ID" value="CAA7270701.1"/>
    <property type="molecule type" value="Genomic_DNA"/>
</dbReference>
<reference evidence="1 2" key="1">
    <citation type="submission" date="2020-01" db="EMBL/GenBank/DDBJ databases">
        <authorList>
            <person name="Gupta K D."/>
        </authorList>
    </citation>
    <scope>NUCLEOTIDE SEQUENCE [LARGE SCALE GENOMIC DNA]</scope>
</reference>
<keyword evidence="2" id="KW-1185">Reference proteome</keyword>
<dbReference type="Proteomes" id="UP000467700">
    <property type="component" value="Unassembled WGS sequence"/>
</dbReference>
<sequence>MIFPIELLDHMLAYVEEDPDATTTLKNFSYANHLTCHLAQKRLFRDLLLVYSGYEDGPYHICEQISPPSHVQRFLLLAEESPHLLQHIQTLRISWPSWTTTGIERDMHETHPRTIVLISLLKNLKKVTFVDESMPHRWSNDQPSVFWNGLDTGLQSAFAQGFRFTNVVELNFASITDMPPCVLAESLPLSRPSPLLPLTSSSTRSHVR</sequence>
<comment type="caution">
    <text evidence="1">The sequence shown here is derived from an EMBL/GenBank/DDBJ whole genome shotgun (WGS) entry which is preliminary data.</text>
</comment>
<evidence type="ECO:0000313" key="1">
    <source>
        <dbReference type="EMBL" id="CAA7270701.1"/>
    </source>
</evidence>
<organism evidence="1 2">
    <name type="scientific">Cyclocybe aegerita</name>
    <name type="common">Black poplar mushroom</name>
    <name type="synonym">Agrocybe aegerita</name>
    <dbReference type="NCBI Taxonomy" id="1973307"/>
    <lineage>
        <taxon>Eukaryota</taxon>
        <taxon>Fungi</taxon>
        <taxon>Dikarya</taxon>
        <taxon>Basidiomycota</taxon>
        <taxon>Agaricomycotina</taxon>
        <taxon>Agaricomycetes</taxon>
        <taxon>Agaricomycetidae</taxon>
        <taxon>Agaricales</taxon>
        <taxon>Agaricineae</taxon>
        <taxon>Bolbitiaceae</taxon>
        <taxon>Cyclocybe</taxon>
    </lineage>
</organism>
<protein>
    <submittedName>
        <fullName evidence="1">Uncharacterized protein</fullName>
    </submittedName>
</protein>
<accession>A0A8S0Y0D7</accession>
<gene>
    <name evidence="1" type="ORF">AAE3_LOCUS12937</name>
</gene>
<proteinExistence type="predicted"/>
<dbReference type="AlphaFoldDB" id="A0A8S0Y0D7"/>
<name>A0A8S0Y0D7_CYCAE</name>
<evidence type="ECO:0000313" key="2">
    <source>
        <dbReference type="Proteomes" id="UP000467700"/>
    </source>
</evidence>